<accession>A0ABT5RTA2</accession>
<comment type="caution">
    <text evidence="3">The sequence shown here is derived from an EMBL/GenBank/DDBJ whole genome shotgun (WGS) entry which is preliminary data.</text>
</comment>
<dbReference type="RefSeq" id="WP_274107978.1">
    <property type="nucleotide sequence ID" value="NZ_JAPCKI010000002.1"/>
</dbReference>
<feature type="transmembrane region" description="Helical" evidence="1">
    <location>
        <begin position="211"/>
        <end position="230"/>
    </location>
</feature>
<evidence type="ECO:0008006" key="5">
    <source>
        <dbReference type="Google" id="ProtNLM"/>
    </source>
</evidence>
<organism evidence="3 4">
    <name type="scientific">Acidovorax benzenivorans</name>
    <dbReference type="NCBI Taxonomy" id="2987520"/>
    <lineage>
        <taxon>Bacteria</taxon>
        <taxon>Pseudomonadati</taxon>
        <taxon>Pseudomonadota</taxon>
        <taxon>Betaproteobacteria</taxon>
        <taxon>Burkholderiales</taxon>
        <taxon>Comamonadaceae</taxon>
        <taxon>Acidovorax</taxon>
    </lineage>
</organism>
<feature type="signal peptide" evidence="2">
    <location>
        <begin position="1"/>
        <end position="40"/>
    </location>
</feature>
<keyword evidence="1" id="KW-0812">Transmembrane</keyword>
<dbReference type="Proteomes" id="UP001148932">
    <property type="component" value="Unassembled WGS sequence"/>
</dbReference>
<proteinExistence type="predicted"/>
<sequence length="555" mass="55499">MSFFFLSRPGRRRAAAPAIHTLLFVLMGLVLLAQASVAHAAAELRTLIDADGNPATGCNVATPAGVFQGADLAAVTRIDLAAPDPVGDVSREVCQGGALVPDPSFVPLAPVRWPVGIDAAGPLVDVVESYTRLLSPPVGARLGFTASTTDGSLAPSALLSVDGSAGGAAVVLTAAPSPALSVPVLGSGGLLLLACMLLFTTYRHAPVRRFAATGSVLCLVFAVGLAWAAIVRDGEPSDWAGVAPVATASTTGPLQIAAVYAQLQGSTLHLRYDLDLGVRDGTPHDDGPYAATVGTALPVPAPGVLANDTLGSPAMEVREFRVQGATSTTPVGGSVGFAGSTLTVNADGAFTVGAPTVPGLFRFEYRARNRFKNGGWGMATVAVAATPVVCGDAVRAGSEVCDDGNTVSETSCTYGTPTCTTCNATCSGVLSLAGGFCGDGAVNGPEVCDDGNNTTETSCPYDSPACTVCNATCSATLSLSGGFCGDGIVNGPEVCDDGNSVTETSCPYGIGNCSACNASCSATLNLVGAFCGDGIVNGVEACDGTPGCTNICTLQ</sequence>
<keyword evidence="1" id="KW-1133">Transmembrane helix</keyword>
<name>A0ABT5RTA2_9BURK</name>
<reference evidence="3" key="1">
    <citation type="submission" date="2022-10" db="EMBL/GenBank/DDBJ databases">
        <title>Description of microaerobic benzene degrading bacteria.</title>
        <authorList>
            <person name="Bedics A."/>
            <person name="Tancsics A."/>
            <person name="Banerjee S."/>
        </authorList>
    </citation>
    <scope>NUCLEOTIDE SEQUENCE</scope>
    <source>
        <strain evidence="3">D2M1</strain>
    </source>
</reference>
<feature type="chain" id="PRO_5045053984" description="DUF4215 domain-containing protein" evidence="2">
    <location>
        <begin position="41"/>
        <end position="555"/>
    </location>
</feature>
<evidence type="ECO:0000256" key="1">
    <source>
        <dbReference type="SAM" id="Phobius"/>
    </source>
</evidence>
<evidence type="ECO:0000256" key="2">
    <source>
        <dbReference type="SAM" id="SignalP"/>
    </source>
</evidence>
<gene>
    <name evidence="3" type="ORF">OIN59_05725</name>
</gene>
<protein>
    <recommendedName>
        <fullName evidence="5">DUF4215 domain-containing protein</fullName>
    </recommendedName>
</protein>
<evidence type="ECO:0000313" key="4">
    <source>
        <dbReference type="Proteomes" id="UP001148932"/>
    </source>
</evidence>
<keyword evidence="1" id="KW-0472">Membrane</keyword>
<evidence type="ECO:0000313" key="3">
    <source>
        <dbReference type="EMBL" id="MDD2176925.1"/>
    </source>
</evidence>
<keyword evidence="2" id="KW-0732">Signal</keyword>
<dbReference type="EMBL" id="JAPCKI010000002">
    <property type="protein sequence ID" value="MDD2176925.1"/>
    <property type="molecule type" value="Genomic_DNA"/>
</dbReference>
<feature type="transmembrane region" description="Helical" evidence="1">
    <location>
        <begin position="180"/>
        <end position="199"/>
    </location>
</feature>
<keyword evidence="4" id="KW-1185">Reference proteome</keyword>